<dbReference type="GO" id="GO:0004650">
    <property type="term" value="F:polygalacturonase activity"/>
    <property type="evidence" value="ECO:0007669"/>
    <property type="project" value="InterPro"/>
</dbReference>
<gene>
    <name evidence="2" type="ORF">CEPIT_LOCUS5801</name>
</gene>
<evidence type="ECO:0008006" key="4">
    <source>
        <dbReference type="Google" id="ProtNLM"/>
    </source>
</evidence>
<dbReference type="Gene3D" id="2.160.20.10">
    <property type="entry name" value="Single-stranded right-handed beta-helix, Pectin lyase-like"/>
    <property type="match status" value="1"/>
</dbReference>
<sequence length="476" mass="51554">MQPGYWFPPLLALFLVFLVKVQCSIRQLKVEEFQIKLDKKLAFSTPSAQSTNPIKKEGRVLYPIGYGADPTGEEDSNSAIMEAIGDALKLHKNGAELLPGIKDLGGLIVDLQGGDFKISTPIVFPSGVGNLVVQGGTLRASDTFPGNRHLIELEDDSKDKPGVIHYEDVTFRDILFDSSFRGGGVMVVDSARIRVTNCFFLHFTTQGILVRRGHESFISNTFLGQHPTVGGSSEEKGFSGTAVDLDSTDNAVTDVVIFSAAIGVVLRGQSNMITGVHCYNKASTFGGVGILVKAAQNRIDDCYLDYNSIVIEDPQWVHITNGYFLGDANVVLKSVSGRVSGLNIVNNIFIGDPNRMVPTVHIDGAFKDVNQVVIDHNSVNGMRLKSTTGRMTVAGNGTRWVADFSPLLVFPNRINHFHYSFYSKGGGGGVGEFPVHAVTNISRNMVVVESEKAVQALVSVLVDQNNMFGDENVVAI</sequence>
<keyword evidence="1" id="KW-0732">Signal</keyword>
<name>A0AAV0CGA7_9ASTE</name>
<reference evidence="2" key="1">
    <citation type="submission" date="2022-07" db="EMBL/GenBank/DDBJ databases">
        <authorList>
            <person name="Macas J."/>
            <person name="Novak P."/>
            <person name="Neumann P."/>
        </authorList>
    </citation>
    <scope>NUCLEOTIDE SEQUENCE</scope>
</reference>
<feature type="chain" id="PRO_5043415202" description="Pectate lyase superfamily protein domain-containing protein" evidence="1">
    <location>
        <begin position="24"/>
        <end position="476"/>
    </location>
</feature>
<evidence type="ECO:0000313" key="3">
    <source>
        <dbReference type="Proteomes" id="UP001152523"/>
    </source>
</evidence>
<protein>
    <recommendedName>
        <fullName evidence="4">Pectate lyase superfamily protein domain-containing protein</fullName>
    </recommendedName>
</protein>
<comment type="caution">
    <text evidence="2">The sequence shown here is derived from an EMBL/GenBank/DDBJ whole genome shotgun (WGS) entry which is preliminary data.</text>
</comment>
<evidence type="ECO:0000313" key="2">
    <source>
        <dbReference type="EMBL" id="CAH9076200.1"/>
    </source>
</evidence>
<dbReference type="PANTHER" id="PTHR33928:SF2">
    <property type="entry name" value="PECTATE LYASE SUPERFAMILY PROTEIN DOMAIN-CONTAINING PROTEIN-RELATED"/>
    <property type="match status" value="1"/>
</dbReference>
<dbReference type="PANTHER" id="PTHR33928">
    <property type="entry name" value="POLYGALACTURONASE QRT3"/>
    <property type="match status" value="1"/>
</dbReference>
<dbReference type="Proteomes" id="UP001152523">
    <property type="component" value="Unassembled WGS sequence"/>
</dbReference>
<dbReference type="SUPFAM" id="SSF51126">
    <property type="entry name" value="Pectin lyase-like"/>
    <property type="match status" value="1"/>
</dbReference>
<dbReference type="InterPro" id="IPR012334">
    <property type="entry name" value="Pectin_lyas_fold"/>
</dbReference>
<evidence type="ECO:0000256" key="1">
    <source>
        <dbReference type="SAM" id="SignalP"/>
    </source>
</evidence>
<organism evidence="2 3">
    <name type="scientific">Cuscuta epithymum</name>
    <dbReference type="NCBI Taxonomy" id="186058"/>
    <lineage>
        <taxon>Eukaryota</taxon>
        <taxon>Viridiplantae</taxon>
        <taxon>Streptophyta</taxon>
        <taxon>Embryophyta</taxon>
        <taxon>Tracheophyta</taxon>
        <taxon>Spermatophyta</taxon>
        <taxon>Magnoliopsida</taxon>
        <taxon>eudicotyledons</taxon>
        <taxon>Gunneridae</taxon>
        <taxon>Pentapetalae</taxon>
        <taxon>asterids</taxon>
        <taxon>lamiids</taxon>
        <taxon>Solanales</taxon>
        <taxon>Convolvulaceae</taxon>
        <taxon>Cuscuteae</taxon>
        <taxon>Cuscuta</taxon>
        <taxon>Cuscuta subgen. Cuscuta</taxon>
    </lineage>
</organism>
<proteinExistence type="predicted"/>
<dbReference type="AlphaFoldDB" id="A0AAV0CGA7"/>
<accession>A0AAV0CGA7</accession>
<keyword evidence="3" id="KW-1185">Reference proteome</keyword>
<dbReference type="InterPro" id="IPR011050">
    <property type="entry name" value="Pectin_lyase_fold/virulence"/>
</dbReference>
<dbReference type="InterPro" id="IPR039279">
    <property type="entry name" value="QRT3-like"/>
</dbReference>
<feature type="signal peptide" evidence="1">
    <location>
        <begin position="1"/>
        <end position="23"/>
    </location>
</feature>
<dbReference type="EMBL" id="CAMAPF010000030">
    <property type="protein sequence ID" value="CAH9076200.1"/>
    <property type="molecule type" value="Genomic_DNA"/>
</dbReference>